<accession>X1BCA7</accession>
<gene>
    <name evidence="1" type="ORF">S01H4_18399</name>
</gene>
<dbReference type="EMBL" id="BART01008153">
    <property type="protein sequence ID" value="GAG69606.1"/>
    <property type="molecule type" value="Genomic_DNA"/>
</dbReference>
<evidence type="ECO:0000313" key="1">
    <source>
        <dbReference type="EMBL" id="GAG69606.1"/>
    </source>
</evidence>
<sequence length="64" mass="7236">IDKLIKLLMDNPTVTDDVFDSVFEAAAGLQPAKEKILDKKYPIIHELLCATKLTYSFLVKPDTR</sequence>
<feature type="non-terminal residue" evidence="1">
    <location>
        <position position="1"/>
    </location>
</feature>
<protein>
    <submittedName>
        <fullName evidence="1">Uncharacterized protein</fullName>
    </submittedName>
</protein>
<dbReference type="AlphaFoldDB" id="X1BCA7"/>
<proteinExistence type="predicted"/>
<name>X1BCA7_9ZZZZ</name>
<reference evidence="1" key="1">
    <citation type="journal article" date="2014" name="Front. Microbiol.">
        <title>High frequency of phylogenetically diverse reductive dehalogenase-homologous genes in deep subseafloor sedimentary metagenomes.</title>
        <authorList>
            <person name="Kawai M."/>
            <person name="Futagami T."/>
            <person name="Toyoda A."/>
            <person name="Takaki Y."/>
            <person name="Nishi S."/>
            <person name="Hori S."/>
            <person name="Arai W."/>
            <person name="Tsubouchi T."/>
            <person name="Morono Y."/>
            <person name="Uchiyama I."/>
            <person name="Ito T."/>
            <person name="Fujiyama A."/>
            <person name="Inagaki F."/>
            <person name="Takami H."/>
        </authorList>
    </citation>
    <scope>NUCLEOTIDE SEQUENCE</scope>
    <source>
        <strain evidence="1">Expedition CK06-06</strain>
    </source>
</reference>
<comment type="caution">
    <text evidence="1">The sequence shown here is derived from an EMBL/GenBank/DDBJ whole genome shotgun (WGS) entry which is preliminary data.</text>
</comment>
<organism evidence="1">
    <name type="scientific">marine sediment metagenome</name>
    <dbReference type="NCBI Taxonomy" id="412755"/>
    <lineage>
        <taxon>unclassified sequences</taxon>
        <taxon>metagenomes</taxon>
        <taxon>ecological metagenomes</taxon>
    </lineage>
</organism>